<evidence type="ECO:0000256" key="1">
    <source>
        <dbReference type="ARBA" id="ARBA00016427"/>
    </source>
</evidence>
<evidence type="ECO:0000256" key="3">
    <source>
        <dbReference type="ARBA" id="ARBA00030932"/>
    </source>
</evidence>
<dbReference type="Gene3D" id="1.25.10.10">
    <property type="entry name" value="Leucine-rich Repeat Variant"/>
    <property type="match status" value="2"/>
</dbReference>
<dbReference type="GO" id="GO:0030688">
    <property type="term" value="C:preribosome, small subunit precursor"/>
    <property type="evidence" value="ECO:0007669"/>
    <property type="project" value="TreeGrafter"/>
</dbReference>
<sequence length="686" mass="76395">MGKSDRRRGPKRAKPSVEEQVDTTEDYSHGQEASWIRDHDANAPFGLVPAPMQSYFKEVNAQLSQMMQDEDPAEQSEERKMLLQSALDEMNNNELILATDPTCSLVLENMASQLDEKALRILLDRMTGSFCTLASHRYGSHVLQSLFTACQWILNTGATAPPSSDAHGVLRSLPAIISDMYEEMESSLPDMMTDAFASHTLRSLVALLAGVPMGVLEDLRSKKSAKYRSKERQKSMVNDSVWNTSAQRVNVPETFYDTLFKLYNYLQSHLNEQQVHAMMPDAVAAPTLSLLLRLEDGLARENRSLASLPNSLTSLVLGQVQERTDFMEASIRDAVATHVLETALQGASNSSLIHFWETYIQGRVAKLGGHPCANYVVATMIRILPAERGATSSPFALALQELKQAGDQLVKNQMLGALQAAVERSVALGDYASDVLQAIASAFRFPSDPSQDDMAIFVPMILSMHTRKAYLHKTEENTSTSATKRKRGDRSKDEYSTQGSILLQRMLRLPAPHQEWVYQSLTSDRLTSFCQSPSAAHVVIAALTSSSASYTQRRALLRSLLAILPDLCDDTWGSRVADTFWLAADGFTKEKIAQLVVQHEKRLLASSYGRFFVRRLRLGAYRKNVDEWKAWAQTETLLSAPEPKVMAVNPFLFLRDCAPSSSKIPRKQRNGGHAEQELENIFSVIE</sequence>
<evidence type="ECO:0000256" key="5">
    <source>
        <dbReference type="SAM" id="MobiDB-lite"/>
    </source>
</evidence>
<dbReference type="AlphaFoldDB" id="A0A1M8A0K1"/>
<accession>A0A1M8A0K1</accession>
<evidence type="ECO:0000313" key="6">
    <source>
        <dbReference type="EMBL" id="SHO75959.1"/>
    </source>
</evidence>
<dbReference type="GO" id="GO:0030686">
    <property type="term" value="C:90S preribosome"/>
    <property type="evidence" value="ECO:0007669"/>
    <property type="project" value="TreeGrafter"/>
</dbReference>
<dbReference type="OrthoDB" id="392571at2759"/>
<name>A0A1M8A0K1_MALS4</name>
<dbReference type="SMART" id="SM00025">
    <property type="entry name" value="Pumilio"/>
    <property type="match status" value="4"/>
</dbReference>
<dbReference type="GO" id="GO:0000056">
    <property type="term" value="P:ribosomal small subunit export from nucleus"/>
    <property type="evidence" value="ECO:0007669"/>
    <property type="project" value="TreeGrafter"/>
</dbReference>
<proteinExistence type="predicted"/>
<dbReference type="OMA" id="HHLVRNF"/>
<dbReference type="Proteomes" id="UP000186303">
    <property type="component" value="Chromosome 1"/>
</dbReference>
<feature type="region of interest" description="Disordered" evidence="5">
    <location>
        <begin position="1"/>
        <end position="34"/>
    </location>
</feature>
<feature type="compositionally biased region" description="Basic residues" evidence="5">
    <location>
        <begin position="1"/>
        <end position="14"/>
    </location>
</feature>
<dbReference type="InterPro" id="IPR016024">
    <property type="entry name" value="ARM-type_fold"/>
</dbReference>
<evidence type="ECO:0000256" key="2">
    <source>
        <dbReference type="ARBA" id="ARBA00022737"/>
    </source>
</evidence>
<dbReference type="InterPro" id="IPR040000">
    <property type="entry name" value="NOP9"/>
</dbReference>
<keyword evidence="7" id="KW-1185">Reference proteome</keyword>
<dbReference type="GO" id="GO:0000472">
    <property type="term" value="P:endonucleolytic cleavage to generate mature 5'-end of SSU-rRNA from (SSU-rRNA, 5.8S rRNA, LSU-rRNA)"/>
    <property type="evidence" value="ECO:0007669"/>
    <property type="project" value="TreeGrafter"/>
</dbReference>
<dbReference type="STRING" id="1230383.A0A1M8A0K1"/>
<dbReference type="PANTHER" id="PTHR13102:SF0">
    <property type="entry name" value="NUCLEOLAR PROTEIN 9"/>
    <property type="match status" value="1"/>
</dbReference>
<dbReference type="GO" id="GO:0000480">
    <property type="term" value="P:endonucleolytic cleavage in 5'-ETS of tricistronic rRNA transcript (SSU-rRNA, 5.8S rRNA, LSU-rRNA)"/>
    <property type="evidence" value="ECO:0007669"/>
    <property type="project" value="TreeGrafter"/>
</dbReference>
<dbReference type="GO" id="GO:0000447">
    <property type="term" value="P:endonucleolytic cleavage in ITS1 to separate SSU-rRNA from 5.8S rRNA and LSU-rRNA from tricistronic rRNA transcript (SSU-rRNA, 5.8S rRNA, LSU-rRNA)"/>
    <property type="evidence" value="ECO:0007669"/>
    <property type="project" value="TreeGrafter"/>
</dbReference>
<evidence type="ECO:0000256" key="4">
    <source>
        <dbReference type="ARBA" id="ARBA00031929"/>
    </source>
</evidence>
<dbReference type="Pfam" id="PF22493">
    <property type="entry name" value="PUF_NOP9"/>
    <property type="match status" value="1"/>
</dbReference>
<feature type="region of interest" description="Disordered" evidence="5">
    <location>
        <begin position="472"/>
        <end position="497"/>
    </location>
</feature>
<dbReference type="GO" id="GO:0003723">
    <property type="term" value="F:RNA binding"/>
    <property type="evidence" value="ECO:0007669"/>
    <property type="project" value="InterPro"/>
</dbReference>
<dbReference type="EMBL" id="LT671821">
    <property type="protein sequence ID" value="SHO75959.1"/>
    <property type="molecule type" value="Genomic_DNA"/>
</dbReference>
<reference evidence="7" key="1">
    <citation type="journal article" date="2017" name="Nucleic Acids Res.">
        <title>Proteogenomics produces comprehensive and highly accurate protein-coding gene annotation in a complete genome assembly of Malassezia sympodialis.</title>
        <authorList>
            <person name="Zhu Y."/>
            <person name="Engstroem P.G."/>
            <person name="Tellgren-Roth C."/>
            <person name="Baudo C.D."/>
            <person name="Kennell J.C."/>
            <person name="Sun S."/>
            <person name="Billmyre R.B."/>
            <person name="Schroeder M.S."/>
            <person name="Andersson A."/>
            <person name="Holm T."/>
            <person name="Sigurgeirsson B."/>
            <person name="Wu G."/>
            <person name="Sankaranarayanan S.R."/>
            <person name="Siddharthan R."/>
            <person name="Sanyal K."/>
            <person name="Lundeberg J."/>
            <person name="Nystedt B."/>
            <person name="Boekhout T."/>
            <person name="Dawson T.L. Jr."/>
            <person name="Heitman J."/>
            <person name="Scheynius A."/>
            <person name="Lehtioe J."/>
        </authorList>
    </citation>
    <scope>NUCLEOTIDE SEQUENCE [LARGE SCALE GENOMIC DNA]</scope>
    <source>
        <strain evidence="7">ATCC 42132</strain>
    </source>
</reference>
<dbReference type="InterPro" id="IPR001313">
    <property type="entry name" value="Pumilio_RNA-bd_rpt"/>
</dbReference>
<gene>
    <name evidence="6" type="ORF">MSYG_0293</name>
</gene>
<dbReference type="InterPro" id="IPR011989">
    <property type="entry name" value="ARM-like"/>
</dbReference>
<organism evidence="6 7">
    <name type="scientific">Malassezia sympodialis (strain ATCC 42132)</name>
    <name type="common">Atopic eczema-associated yeast</name>
    <dbReference type="NCBI Taxonomy" id="1230383"/>
    <lineage>
        <taxon>Eukaryota</taxon>
        <taxon>Fungi</taxon>
        <taxon>Dikarya</taxon>
        <taxon>Basidiomycota</taxon>
        <taxon>Ustilaginomycotina</taxon>
        <taxon>Malasseziomycetes</taxon>
        <taxon>Malasseziales</taxon>
        <taxon>Malasseziaceae</taxon>
        <taxon>Malassezia</taxon>
    </lineage>
</organism>
<protein>
    <recommendedName>
        <fullName evidence="1">Nucleolar protein 9</fullName>
    </recommendedName>
    <alternativeName>
        <fullName evidence="3 4">Pumilio domain-containing protein NOP9</fullName>
    </alternativeName>
</protein>
<dbReference type="GO" id="GO:0005730">
    <property type="term" value="C:nucleolus"/>
    <property type="evidence" value="ECO:0007669"/>
    <property type="project" value="TreeGrafter"/>
</dbReference>
<dbReference type="SUPFAM" id="SSF48371">
    <property type="entry name" value="ARM repeat"/>
    <property type="match status" value="2"/>
</dbReference>
<dbReference type="VEuPathDB" id="FungiDB:MSYG_0293"/>
<keyword evidence="2" id="KW-0677">Repeat</keyword>
<dbReference type="PANTHER" id="PTHR13102">
    <property type="entry name" value="NUCLEOLAR PROTEIN 9"/>
    <property type="match status" value="1"/>
</dbReference>
<evidence type="ECO:0000313" key="7">
    <source>
        <dbReference type="Proteomes" id="UP000186303"/>
    </source>
</evidence>